<proteinExistence type="predicted"/>
<evidence type="ECO:0000313" key="4">
    <source>
        <dbReference type="EMBL" id="KAI5072573.1"/>
    </source>
</evidence>
<organism evidence="4 5">
    <name type="scientific">Adiantum capillus-veneris</name>
    <name type="common">Maidenhair fern</name>
    <dbReference type="NCBI Taxonomy" id="13818"/>
    <lineage>
        <taxon>Eukaryota</taxon>
        <taxon>Viridiplantae</taxon>
        <taxon>Streptophyta</taxon>
        <taxon>Embryophyta</taxon>
        <taxon>Tracheophyta</taxon>
        <taxon>Polypodiopsida</taxon>
        <taxon>Polypodiidae</taxon>
        <taxon>Polypodiales</taxon>
        <taxon>Pteridineae</taxon>
        <taxon>Pteridaceae</taxon>
        <taxon>Vittarioideae</taxon>
        <taxon>Adiantum</taxon>
    </lineage>
</organism>
<keyword evidence="1" id="KW-0175">Coiled coil</keyword>
<feature type="chain" id="PRO_5038581537" evidence="3">
    <location>
        <begin position="31"/>
        <end position="370"/>
    </location>
</feature>
<evidence type="ECO:0000256" key="3">
    <source>
        <dbReference type="SAM" id="SignalP"/>
    </source>
</evidence>
<keyword evidence="5" id="KW-1185">Reference proteome</keyword>
<evidence type="ECO:0000256" key="1">
    <source>
        <dbReference type="SAM" id="Coils"/>
    </source>
</evidence>
<feature type="coiled-coil region" evidence="1">
    <location>
        <begin position="237"/>
        <end position="294"/>
    </location>
</feature>
<dbReference type="PANTHER" id="PTHR31016">
    <property type="entry name" value="OS04G0228100 PROTEIN"/>
    <property type="match status" value="1"/>
</dbReference>
<dbReference type="AlphaFoldDB" id="A0A9D4USI5"/>
<comment type="caution">
    <text evidence="4">The sequence shown here is derived from an EMBL/GenBank/DDBJ whole genome shotgun (WGS) entry which is preliminary data.</text>
</comment>
<feature type="signal peptide" evidence="3">
    <location>
        <begin position="1"/>
        <end position="30"/>
    </location>
</feature>
<dbReference type="PANTHER" id="PTHR31016:SF2">
    <property type="entry name" value="OS04G0228100 PROTEIN"/>
    <property type="match status" value="1"/>
</dbReference>
<dbReference type="EMBL" id="JABFUD020000012">
    <property type="protein sequence ID" value="KAI5072573.1"/>
    <property type="molecule type" value="Genomic_DNA"/>
</dbReference>
<name>A0A9D4USI5_ADICA</name>
<feature type="region of interest" description="Disordered" evidence="2">
    <location>
        <begin position="89"/>
        <end position="115"/>
    </location>
</feature>
<feature type="compositionally biased region" description="Low complexity" evidence="2">
    <location>
        <begin position="90"/>
        <end position="111"/>
    </location>
</feature>
<dbReference type="OrthoDB" id="1924603at2759"/>
<feature type="region of interest" description="Disordered" evidence="2">
    <location>
        <begin position="345"/>
        <end position="370"/>
    </location>
</feature>
<gene>
    <name evidence="4" type="ORF">GOP47_0012679</name>
</gene>
<keyword evidence="3" id="KW-0732">Signal</keyword>
<sequence length="370" mass="41214">MESMNMRNSDFLSLLSSVLLFFINSEFVWAPLNLSDGGLNVLRRRCDSGLKKAQGGNLPSPAAIARQTRTPIALKKRIEEHVNLKTMAYSSTGGSSTSSSALSPSSEQSGSDALSFESTLNQQDPLALHKGLEAIASSLSLLTNTLGMALEEQRQYVPSKAPDLMCKEPQGSTPIKNGEGINLMRRLGSPSQLQASFEKASPGTKNNRMKVPQELAMAMTTKAKLLLRELKGVKQDLIFTKDRCLQLEEENRRLRESIDKGDRHEEDDLVRLQLEALLTEKARLAQENATFAREVKFLHEVVQYQQLKLRELMIPDESLTFDDELNFDVGDVAMELLPHYPDDIDNNHDMGEPLSMASQCDPSHECSEYN</sequence>
<evidence type="ECO:0000313" key="5">
    <source>
        <dbReference type="Proteomes" id="UP000886520"/>
    </source>
</evidence>
<evidence type="ECO:0000256" key="2">
    <source>
        <dbReference type="SAM" id="MobiDB-lite"/>
    </source>
</evidence>
<accession>A0A9D4USI5</accession>
<dbReference type="Proteomes" id="UP000886520">
    <property type="component" value="Chromosome 12"/>
</dbReference>
<protein>
    <submittedName>
        <fullName evidence="4">Uncharacterized protein</fullName>
    </submittedName>
</protein>
<reference evidence="4" key="1">
    <citation type="submission" date="2021-01" db="EMBL/GenBank/DDBJ databases">
        <title>Adiantum capillus-veneris genome.</title>
        <authorList>
            <person name="Fang Y."/>
            <person name="Liao Q."/>
        </authorList>
    </citation>
    <scope>NUCLEOTIDE SEQUENCE</scope>
    <source>
        <strain evidence="4">H3</strain>
        <tissue evidence="4">Leaf</tissue>
    </source>
</reference>